<feature type="region of interest" description="Disordered" evidence="2">
    <location>
        <begin position="514"/>
        <end position="534"/>
    </location>
</feature>
<dbReference type="InterPro" id="IPR003959">
    <property type="entry name" value="ATPase_AAA_core"/>
</dbReference>
<evidence type="ECO:0000313" key="4">
    <source>
        <dbReference type="EMBL" id="MCH4565256.1"/>
    </source>
</evidence>
<protein>
    <submittedName>
        <fullName evidence="4">AAA family ATPase</fullName>
    </submittedName>
</protein>
<dbReference type="NCBIfam" id="NF045780">
    <property type="entry name" value="TrlF_fam_ATP"/>
    <property type="match status" value="1"/>
</dbReference>
<evidence type="ECO:0000256" key="2">
    <source>
        <dbReference type="SAM" id="MobiDB-lite"/>
    </source>
</evidence>
<dbReference type="SUPFAM" id="SSF52540">
    <property type="entry name" value="P-loop containing nucleoside triphosphate hydrolases"/>
    <property type="match status" value="1"/>
</dbReference>
<keyword evidence="5" id="KW-1185">Reference proteome</keyword>
<organism evidence="4 5">
    <name type="scientific">Halomonas flagellata</name>
    <dbReference type="NCBI Taxonomy" id="2920385"/>
    <lineage>
        <taxon>Bacteria</taxon>
        <taxon>Pseudomonadati</taxon>
        <taxon>Pseudomonadota</taxon>
        <taxon>Gammaproteobacteria</taxon>
        <taxon>Oceanospirillales</taxon>
        <taxon>Halomonadaceae</taxon>
        <taxon>Halomonas</taxon>
    </lineage>
</organism>
<name>A0ABS9RZG9_9GAMM</name>
<reference evidence="4 5" key="1">
    <citation type="submission" date="2022-02" db="EMBL/GenBank/DDBJ databases">
        <title>Halomonas fukangensis sp. nov., a halophilic bacterium isolated from a bulk soil of Kalidium foliatum at Fukang.</title>
        <authorList>
            <person name="Huang Y."/>
        </authorList>
    </citation>
    <scope>NUCLEOTIDE SEQUENCE [LARGE SCALE GENOMIC DNA]</scope>
    <source>
        <strain evidence="4 5">EGI 63088</strain>
    </source>
</reference>
<dbReference type="InterPro" id="IPR054787">
    <property type="entry name" value="TrlF_ATPase"/>
</dbReference>
<accession>A0ABS9RZG9</accession>
<evidence type="ECO:0000256" key="1">
    <source>
        <dbReference type="SAM" id="Coils"/>
    </source>
</evidence>
<dbReference type="Pfam" id="PF13304">
    <property type="entry name" value="AAA_21"/>
    <property type="match status" value="1"/>
</dbReference>
<evidence type="ECO:0000259" key="3">
    <source>
        <dbReference type="Pfam" id="PF13304"/>
    </source>
</evidence>
<proteinExistence type="predicted"/>
<sequence length="993" mass="111766">MKIGNDLHSDRGSEWHRWDPHIHTPGTVLNDQYSGADPWEIFISKVEASNPAIRALGITDYFGIDPYEKVLELKRQGRLSHVGLVFPNVELRLNIETNRGAAVNLHLMFPPDDSDHVDRIKRFLLEFEFSYQGENFRCHREDLIRLGKKHKPEQTDPDAARSVGANQFKVSLDQLKAALGKHEWIKHNALIAVAGGQKDGTSGLRDSTDSWAAQRKNIEQLAHIIFDSNPKQISFWLGQGALSVQELDEQYNGRKPCLHGSDAHTAVRVGAPDQQRYCWIKGDLTFESLRQTCLEPEERAVIGLEPPRGSLQSHTIKALTVSGAPWLRKASIPLNAGLVAVVGARGSGKTALADLVAAGGYALSTQLNKESFVFRAKEHLGTCKAELTWENSETTCNEVSSVDIDNILDTPHVQYLSQQFVDKLCSAEDTSNPLNAEIERVIFDAHTRDDCMGASSFQELLELRLEGTRQKRRRHQETLRKASSDLTEERSLKDSLEGLIKDRSEKAKEIELDKRDRKSLVPKGNEERTKRLEEVSQAAEQTRLQVERAKRRYQTLLHLKGDVEDFRTRRAPGILDGLKQERPDTGLSEADWNEFKVGFVGDVDTLLANRLRQVNSLVAELKGPSDVTPPISEGADPNVSLIPEGADLNQQTLSLLDCEVARLNLLVGADSTKIKRYSALSDKITKAESALVKLDEQIERAREANVRIKELTQLRRTAYEGVFEAIVEEEQELKDLYAPIQQRVAADTGSMERLGFTVKRNVDIEKWAKAGEDLLDLRTGPFRGRGQVLQAAKGTLMPAWQTGSAAEAATALLEFVRENEEKLRAHQPEKSEFREWARRISDWLYSTDHITVGYSLQYDGVEIEQLSPGTRGIVLLLLYLSIDAEDDRPLIIDQPEENLDPQSVFEELVTRFREAKKRRQIIIVTHNANLVVNTDADQVIIASCSHHRLGKLPEIMYECGGLENPDIRRRVCEILEGGERAFKERARRLRVVL</sequence>
<feature type="coiled-coil region" evidence="1">
    <location>
        <begin position="677"/>
        <end position="714"/>
    </location>
</feature>
<dbReference type="PANTHER" id="PTHR32182">
    <property type="entry name" value="DNA REPLICATION AND REPAIR PROTEIN RECF"/>
    <property type="match status" value="1"/>
</dbReference>
<evidence type="ECO:0000313" key="5">
    <source>
        <dbReference type="Proteomes" id="UP001202117"/>
    </source>
</evidence>
<gene>
    <name evidence="4" type="ORF">MKP05_19330</name>
</gene>
<dbReference type="EMBL" id="JAKVPY010000033">
    <property type="protein sequence ID" value="MCH4565256.1"/>
    <property type="molecule type" value="Genomic_DNA"/>
</dbReference>
<keyword evidence="1" id="KW-0175">Coiled coil</keyword>
<dbReference type="Proteomes" id="UP001202117">
    <property type="component" value="Unassembled WGS sequence"/>
</dbReference>
<dbReference type="InterPro" id="IPR027417">
    <property type="entry name" value="P-loop_NTPase"/>
</dbReference>
<dbReference type="RefSeq" id="WP_240569794.1">
    <property type="nucleotide sequence ID" value="NZ_JAKVPY010000033.1"/>
</dbReference>
<comment type="caution">
    <text evidence="4">The sequence shown here is derived from an EMBL/GenBank/DDBJ whole genome shotgun (WGS) entry which is preliminary data.</text>
</comment>
<dbReference type="PANTHER" id="PTHR32182:SF22">
    <property type="entry name" value="ATP-DEPENDENT ENDONUCLEASE, OLD FAMILY-RELATED"/>
    <property type="match status" value="1"/>
</dbReference>
<feature type="domain" description="ATPase AAA-type core" evidence="3">
    <location>
        <begin position="859"/>
        <end position="931"/>
    </location>
</feature>
<dbReference type="Gene3D" id="3.40.50.300">
    <property type="entry name" value="P-loop containing nucleotide triphosphate hydrolases"/>
    <property type="match status" value="2"/>
</dbReference>